<proteinExistence type="predicted"/>
<accession>A0A6B8RH25</accession>
<dbReference type="RefSeq" id="WP_155700527.1">
    <property type="nucleotide sequence ID" value="NZ_CP034235.1"/>
</dbReference>
<organism evidence="1 2">
    <name type="scientific">Paenibacillus psychroresistens</name>
    <dbReference type="NCBI Taxonomy" id="1778678"/>
    <lineage>
        <taxon>Bacteria</taxon>
        <taxon>Bacillati</taxon>
        <taxon>Bacillota</taxon>
        <taxon>Bacilli</taxon>
        <taxon>Bacillales</taxon>
        <taxon>Paenibacillaceae</taxon>
        <taxon>Paenibacillus</taxon>
    </lineage>
</organism>
<reference evidence="2" key="1">
    <citation type="submission" date="2018-11" db="EMBL/GenBank/DDBJ databases">
        <title>Complete genome sequence of Paenibacillus sp. ML311-T8.</title>
        <authorList>
            <person name="Nam Y.-D."/>
            <person name="Kang J."/>
            <person name="Chung W.-H."/>
            <person name="Park Y.S."/>
        </authorList>
    </citation>
    <scope>NUCLEOTIDE SEQUENCE [LARGE SCALE GENOMIC DNA]</scope>
    <source>
        <strain evidence="2">ML311-T8</strain>
    </source>
</reference>
<name>A0A6B8RH25_9BACL</name>
<dbReference type="KEGG" id="ppsc:EHS13_11660"/>
<protein>
    <submittedName>
        <fullName evidence="1">Uncharacterized protein</fullName>
    </submittedName>
</protein>
<gene>
    <name evidence="1" type="ORF">EHS13_11660</name>
</gene>
<keyword evidence="2" id="KW-1185">Reference proteome</keyword>
<dbReference type="OrthoDB" id="2820357at2"/>
<dbReference type="EMBL" id="CP034235">
    <property type="protein sequence ID" value="QGQ95490.1"/>
    <property type="molecule type" value="Genomic_DNA"/>
</dbReference>
<evidence type="ECO:0000313" key="1">
    <source>
        <dbReference type="EMBL" id="QGQ95490.1"/>
    </source>
</evidence>
<dbReference type="AlphaFoldDB" id="A0A6B8RH25"/>
<evidence type="ECO:0000313" key="2">
    <source>
        <dbReference type="Proteomes" id="UP000426246"/>
    </source>
</evidence>
<dbReference type="Proteomes" id="UP000426246">
    <property type="component" value="Chromosome"/>
</dbReference>
<sequence>MKKKTVWMGLGGVAGSILLVTSVYAGVGDYAGYDAYKTALKHTSTAQSVTGAFNLSVTDNDKSIVALKSTLKFDSVNQHSSGKVEVKSANSLQQFELYNQDNQEIIKRGDSEVYTILNMGDNKHNKRQEWKKHQPNSEIANEAENVIDSLVGKLRNEVNLQTNEDGSKQIKVELKGTQLPTIVNSITSILIKNGGQSLAENAAHKEDLHGLLNTDFLNELPKLVKDISIRSIELTGDITADDSLDHQNAQLTIYGKDAAGVGHELEFDFDITLSNQDNTVPDVIDLTGKQVQNLSLKELANQDNN</sequence>